<proteinExistence type="predicted"/>
<evidence type="ECO:0000313" key="3">
    <source>
        <dbReference type="Proteomes" id="UP001549077"/>
    </source>
</evidence>
<dbReference type="SUPFAM" id="SSF54909">
    <property type="entry name" value="Dimeric alpha+beta barrel"/>
    <property type="match status" value="1"/>
</dbReference>
<dbReference type="EMBL" id="JBEPMY010000053">
    <property type="protein sequence ID" value="MET3759314.1"/>
    <property type="molecule type" value="Genomic_DNA"/>
</dbReference>
<evidence type="ECO:0000313" key="2">
    <source>
        <dbReference type="EMBL" id="MET3759314.1"/>
    </source>
</evidence>
<evidence type="ECO:0000259" key="1">
    <source>
        <dbReference type="Pfam" id="PF03992"/>
    </source>
</evidence>
<dbReference type="GeneID" id="91151403"/>
<accession>A0ABV2MS73</accession>
<comment type="caution">
    <text evidence="2">The sequence shown here is derived from an EMBL/GenBank/DDBJ whole genome shotgun (WGS) entry which is preliminary data.</text>
</comment>
<dbReference type="InterPro" id="IPR011008">
    <property type="entry name" value="Dimeric_a/b-barrel"/>
</dbReference>
<sequence length="101" mass="11048">MTKFALYVPIEAKPGKEQEVADFLRSAIPLVNAEPDTISWYAIQEGPSSFAIFDTFDDEDGRDAHLNGQVATALMAKAAEGDLFAKPPQIHKLSIIADKRS</sequence>
<dbReference type="Proteomes" id="UP001549077">
    <property type="component" value="Unassembled WGS sequence"/>
</dbReference>
<organism evidence="2 3">
    <name type="scientific">Rhizobium binae</name>
    <dbReference type="NCBI Taxonomy" id="1138190"/>
    <lineage>
        <taxon>Bacteria</taxon>
        <taxon>Pseudomonadati</taxon>
        <taxon>Pseudomonadota</taxon>
        <taxon>Alphaproteobacteria</taxon>
        <taxon>Hyphomicrobiales</taxon>
        <taxon>Rhizobiaceae</taxon>
        <taxon>Rhizobium/Agrobacterium group</taxon>
        <taxon>Rhizobium</taxon>
    </lineage>
</organism>
<keyword evidence="3" id="KW-1185">Reference proteome</keyword>
<keyword evidence="2" id="KW-0560">Oxidoreductase</keyword>
<gene>
    <name evidence="2" type="ORF">ABID08_006700</name>
</gene>
<dbReference type="Gene3D" id="3.30.70.100">
    <property type="match status" value="1"/>
</dbReference>
<dbReference type="InterPro" id="IPR007138">
    <property type="entry name" value="ABM_dom"/>
</dbReference>
<dbReference type="GO" id="GO:0004497">
    <property type="term" value="F:monooxygenase activity"/>
    <property type="evidence" value="ECO:0007669"/>
    <property type="project" value="UniProtKB-KW"/>
</dbReference>
<dbReference type="Pfam" id="PF03992">
    <property type="entry name" value="ABM"/>
    <property type="match status" value="1"/>
</dbReference>
<reference evidence="2 3" key="1">
    <citation type="submission" date="2024-06" db="EMBL/GenBank/DDBJ databases">
        <title>Genomic Encyclopedia of Type Strains, Phase IV (KMG-IV): sequencing the most valuable type-strain genomes for metagenomic binning, comparative biology and taxonomic classification.</title>
        <authorList>
            <person name="Goeker M."/>
        </authorList>
    </citation>
    <scope>NUCLEOTIDE SEQUENCE [LARGE SCALE GENOMIC DNA]</scope>
    <source>
        <strain evidence="2 3">DSM 29288</strain>
    </source>
</reference>
<name>A0ABV2MS73_9HYPH</name>
<protein>
    <submittedName>
        <fullName evidence="2">Quinol monooxygenase YgiN</fullName>
    </submittedName>
</protein>
<dbReference type="RefSeq" id="WP_168302225.1">
    <property type="nucleotide sequence ID" value="NZ_CP071606.1"/>
</dbReference>
<feature type="domain" description="ABM" evidence="1">
    <location>
        <begin position="9"/>
        <end position="74"/>
    </location>
</feature>
<keyword evidence="2" id="KW-0503">Monooxygenase</keyword>